<accession>A0ABS3BXZ3</accession>
<name>A0ABS3BXZ3_9BACT</name>
<sequence>MSIKPMDAIKKLEAEIDSTPESGANEKAYFDFHRERFRRFDRFLEGNVAAGTDRRVLEIGSHYLHTSILLASRGFQVDAMDVAEFWDLPFVKARGEKFGLNPIVNNELSKLERFAEVVDRYDLVVFTEIMEHITFNPIVFWKRIYQLLKPGGMIYISTPNAFALPNYIRNLKNAILMRSIGITVDDILSKVTYGHHWKEYSAKEIRGYFQALSPDFEVEIHPYHYKNHELKSPYLMFKLLSRIGNTTKTFADDLEVVVRLAQKSQWAIQEPEY</sequence>
<reference evidence="1 2" key="1">
    <citation type="submission" date="2021-03" db="EMBL/GenBank/DDBJ databases">
        <title>novel species isolated from a fishpond in China.</title>
        <authorList>
            <person name="Lu H."/>
            <person name="Cai Z."/>
        </authorList>
    </citation>
    <scope>NUCLEOTIDE SEQUENCE [LARGE SCALE GENOMIC DNA]</scope>
    <source>
        <strain evidence="1 2">H41</strain>
    </source>
</reference>
<dbReference type="Pfam" id="PF13489">
    <property type="entry name" value="Methyltransf_23"/>
    <property type="match status" value="1"/>
</dbReference>
<evidence type="ECO:0000313" key="2">
    <source>
        <dbReference type="Proteomes" id="UP000664317"/>
    </source>
</evidence>
<dbReference type="GO" id="GO:0008168">
    <property type="term" value="F:methyltransferase activity"/>
    <property type="evidence" value="ECO:0007669"/>
    <property type="project" value="UniProtKB-KW"/>
</dbReference>
<dbReference type="EMBL" id="JAFKCT010000001">
    <property type="protein sequence ID" value="MBN7809691.1"/>
    <property type="molecule type" value="Genomic_DNA"/>
</dbReference>
<dbReference type="GO" id="GO:0032259">
    <property type="term" value="P:methylation"/>
    <property type="evidence" value="ECO:0007669"/>
    <property type="project" value="UniProtKB-KW"/>
</dbReference>
<proteinExistence type="predicted"/>
<comment type="caution">
    <text evidence="1">The sequence shown here is derived from an EMBL/GenBank/DDBJ whole genome shotgun (WGS) entry which is preliminary data.</text>
</comment>
<dbReference type="CDD" id="cd02440">
    <property type="entry name" value="AdoMet_MTases"/>
    <property type="match status" value="1"/>
</dbReference>
<protein>
    <submittedName>
        <fullName evidence="1">Methyltransferase domain-containing protein</fullName>
    </submittedName>
</protein>
<dbReference type="Proteomes" id="UP000664317">
    <property type="component" value="Unassembled WGS sequence"/>
</dbReference>
<dbReference type="SUPFAM" id="SSF53335">
    <property type="entry name" value="S-adenosyl-L-methionine-dependent methyltransferases"/>
    <property type="match status" value="1"/>
</dbReference>
<evidence type="ECO:0000313" key="1">
    <source>
        <dbReference type="EMBL" id="MBN7809691.1"/>
    </source>
</evidence>
<gene>
    <name evidence="1" type="ORF">J0A68_01900</name>
</gene>
<dbReference type="InterPro" id="IPR029063">
    <property type="entry name" value="SAM-dependent_MTases_sf"/>
</dbReference>
<dbReference type="Gene3D" id="3.40.50.150">
    <property type="entry name" value="Vaccinia Virus protein VP39"/>
    <property type="match status" value="1"/>
</dbReference>
<keyword evidence="1" id="KW-0808">Transferase</keyword>
<keyword evidence="2" id="KW-1185">Reference proteome</keyword>
<keyword evidence="1" id="KW-0489">Methyltransferase</keyword>
<organism evidence="1 2">
    <name type="scientific">Algoriphagus oliviformis</name>
    <dbReference type="NCBI Taxonomy" id="2811231"/>
    <lineage>
        <taxon>Bacteria</taxon>
        <taxon>Pseudomonadati</taxon>
        <taxon>Bacteroidota</taxon>
        <taxon>Cytophagia</taxon>
        <taxon>Cytophagales</taxon>
        <taxon>Cyclobacteriaceae</taxon>
        <taxon>Algoriphagus</taxon>
    </lineage>
</organism>